<dbReference type="EMBL" id="RBXO01000001">
    <property type="protein sequence ID" value="RKT54663.1"/>
    <property type="molecule type" value="Genomic_DNA"/>
</dbReference>
<evidence type="ECO:0000256" key="15">
    <source>
        <dbReference type="ARBA" id="ARBA00048407"/>
    </source>
</evidence>
<keyword evidence="10" id="KW-0503">Monooxygenase</keyword>
<evidence type="ECO:0000256" key="4">
    <source>
        <dbReference type="ARBA" id="ARBA00013076"/>
    </source>
</evidence>
<name>A0A495W1R7_9PSEU</name>
<comment type="cofactor">
    <cofactor evidence="1">
        <name>FAD</name>
        <dbReference type="ChEBI" id="CHEBI:57692"/>
    </cofactor>
</comment>
<evidence type="ECO:0000256" key="9">
    <source>
        <dbReference type="ARBA" id="ARBA00023002"/>
    </source>
</evidence>
<keyword evidence="7" id="KW-0274">FAD</keyword>
<keyword evidence="17" id="KW-1185">Reference proteome</keyword>
<dbReference type="PRINTS" id="PR00368">
    <property type="entry name" value="FADPNR"/>
</dbReference>
<evidence type="ECO:0000256" key="7">
    <source>
        <dbReference type="ARBA" id="ARBA00022827"/>
    </source>
</evidence>
<evidence type="ECO:0000256" key="5">
    <source>
        <dbReference type="ARBA" id="ARBA00016406"/>
    </source>
</evidence>
<reference evidence="16 17" key="1">
    <citation type="submission" date="2018-10" db="EMBL/GenBank/DDBJ databases">
        <title>Sequencing the genomes of 1000 actinobacteria strains.</title>
        <authorList>
            <person name="Klenk H.-P."/>
        </authorList>
    </citation>
    <scope>NUCLEOTIDE SEQUENCE [LARGE SCALE GENOMIC DNA]</scope>
    <source>
        <strain evidence="16 17">DSM 43800</strain>
    </source>
</reference>
<dbReference type="OrthoDB" id="7527071at2"/>
<dbReference type="Pfam" id="PF13434">
    <property type="entry name" value="Lys_Orn_oxgnase"/>
    <property type="match status" value="1"/>
</dbReference>
<evidence type="ECO:0000256" key="12">
    <source>
        <dbReference type="ARBA" id="ARBA00031158"/>
    </source>
</evidence>
<keyword evidence="6" id="KW-0285">Flavoprotein</keyword>
<evidence type="ECO:0000256" key="10">
    <source>
        <dbReference type="ARBA" id="ARBA00023033"/>
    </source>
</evidence>
<evidence type="ECO:0000256" key="11">
    <source>
        <dbReference type="ARBA" id="ARBA00029939"/>
    </source>
</evidence>
<evidence type="ECO:0000313" key="16">
    <source>
        <dbReference type="EMBL" id="RKT54663.1"/>
    </source>
</evidence>
<dbReference type="AlphaFoldDB" id="A0A495W1R7"/>
<dbReference type="RefSeq" id="WP_121006451.1">
    <property type="nucleotide sequence ID" value="NZ_RBXO01000001.1"/>
</dbReference>
<dbReference type="GO" id="GO:0047091">
    <property type="term" value="F:L-lysine 6-monooxygenase (NADPH) activity"/>
    <property type="evidence" value="ECO:0007669"/>
    <property type="project" value="UniProtKB-EC"/>
</dbReference>
<comment type="pathway">
    <text evidence="2">Siderophore biosynthesis.</text>
</comment>
<comment type="similarity">
    <text evidence="3">Belongs to the lysine N(6)-hydroxylase/L-ornithine N(5)-oxygenase family.</text>
</comment>
<evidence type="ECO:0000313" key="17">
    <source>
        <dbReference type="Proteomes" id="UP000282084"/>
    </source>
</evidence>
<sequence>MTRRPGRAAVDVAGIGFGPSNLALAVALRETAGDDLAWAFTERKPRFGWHVGMLIEGATMQVSFLKDLVTMRNPASTYSFVSYLHAHGRLPQFINGKTLYPGRVEFHDYLTWVARDFETSVDYGTEVVAARPVVDNGVVTHLDVVGRSVADGTTAVRRARNVVIATGLVPVLPPGIVASRRVRHSAGLLDHTADLARSGARRIVVVGAGQSAAEAVEHLHRSFPRADVYAVHSRFGYSAADDNPFANAVFDPSAVDLFHGANEEVKQLILGYHANTNYSVVDADLVELLHRRHYDELVTGANRLRLLNASRVRSLVEDDDGVRLEVEFLPTGEVRALAADAVVFATGYRPADPSPLLAGIAAECKRDAADRLVLDRDHRVVTSAAVTAGIYVHGAAAEPSHGLASGLLSTTAVRAGEIARSILGRTR</sequence>
<comment type="caution">
    <text evidence="16">The sequence shown here is derived from an EMBL/GenBank/DDBJ whole genome shotgun (WGS) entry which is preliminary data.</text>
</comment>
<proteinExistence type="inferred from homology"/>
<evidence type="ECO:0000256" key="1">
    <source>
        <dbReference type="ARBA" id="ARBA00001974"/>
    </source>
</evidence>
<dbReference type="Gene3D" id="3.50.50.60">
    <property type="entry name" value="FAD/NAD(P)-binding domain"/>
    <property type="match status" value="1"/>
</dbReference>
<dbReference type="PANTHER" id="PTHR42802:SF1">
    <property type="entry name" value="L-ORNITHINE N(5)-MONOOXYGENASE"/>
    <property type="match status" value="1"/>
</dbReference>
<gene>
    <name evidence="16" type="ORF">C8E97_3310</name>
</gene>
<keyword evidence="9" id="KW-0560">Oxidoreductase</keyword>
<evidence type="ECO:0000256" key="8">
    <source>
        <dbReference type="ARBA" id="ARBA00022857"/>
    </source>
</evidence>
<dbReference type="Proteomes" id="UP000282084">
    <property type="component" value="Unassembled WGS sequence"/>
</dbReference>
<dbReference type="PANTHER" id="PTHR42802">
    <property type="entry name" value="MONOOXYGENASE"/>
    <property type="match status" value="1"/>
</dbReference>
<dbReference type="InterPro" id="IPR025700">
    <property type="entry name" value="Lys/Orn_oxygenase"/>
</dbReference>
<evidence type="ECO:0000256" key="13">
    <source>
        <dbReference type="ARBA" id="ARBA00032493"/>
    </source>
</evidence>
<protein>
    <recommendedName>
        <fullName evidence="5">L-lysine N6-monooxygenase MbtG</fullName>
        <ecNumber evidence="4">1.14.13.59</ecNumber>
    </recommendedName>
    <alternativeName>
        <fullName evidence="14">Lysine 6-N-hydroxylase</fullName>
    </alternativeName>
    <alternativeName>
        <fullName evidence="13">Lysine N6-hydroxylase</fullName>
    </alternativeName>
    <alternativeName>
        <fullName evidence="11">Lysine-N-oxygenase</fullName>
    </alternativeName>
    <alternativeName>
        <fullName evidence="12">Mycobactin synthase protein G</fullName>
    </alternativeName>
</protein>
<evidence type="ECO:0000256" key="14">
    <source>
        <dbReference type="ARBA" id="ARBA00032738"/>
    </source>
</evidence>
<keyword evidence="8" id="KW-0521">NADP</keyword>
<dbReference type="InterPro" id="IPR036188">
    <property type="entry name" value="FAD/NAD-bd_sf"/>
</dbReference>
<evidence type="ECO:0000256" key="6">
    <source>
        <dbReference type="ARBA" id="ARBA00022630"/>
    </source>
</evidence>
<organism evidence="16 17">
    <name type="scientific">Saccharothrix australiensis</name>
    <dbReference type="NCBI Taxonomy" id="2072"/>
    <lineage>
        <taxon>Bacteria</taxon>
        <taxon>Bacillati</taxon>
        <taxon>Actinomycetota</taxon>
        <taxon>Actinomycetes</taxon>
        <taxon>Pseudonocardiales</taxon>
        <taxon>Pseudonocardiaceae</taxon>
        <taxon>Saccharothrix</taxon>
    </lineage>
</organism>
<dbReference type="EC" id="1.14.13.59" evidence="4"/>
<evidence type="ECO:0000256" key="2">
    <source>
        <dbReference type="ARBA" id="ARBA00004924"/>
    </source>
</evidence>
<dbReference type="SUPFAM" id="SSF51905">
    <property type="entry name" value="FAD/NAD(P)-binding domain"/>
    <property type="match status" value="2"/>
</dbReference>
<evidence type="ECO:0000256" key="3">
    <source>
        <dbReference type="ARBA" id="ARBA00007588"/>
    </source>
</evidence>
<accession>A0A495W1R7</accession>
<comment type="catalytic activity">
    <reaction evidence="15">
        <text>L-lysine + NADPH + O2 = N(6)-hydroxy-L-lysine + NADP(+) + H2O</text>
        <dbReference type="Rhea" id="RHEA:23228"/>
        <dbReference type="ChEBI" id="CHEBI:15377"/>
        <dbReference type="ChEBI" id="CHEBI:15379"/>
        <dbReference type="ChEBI" id="CHEBI:32551"/>
        <dbReference type="ChEBI" id="CHEBI:57783"/>
        <dbReference type="ChEBI" id="CHEBI:57820"/>
        <dbReference type="ChEBI" id="CHEBI:58349"/>
        <dbReference type="EC" id="1.14.13.59"/>
    </reaction>
</comment>